<dbReference type="Proteomes" id="UP000008281">
    <property type="component" value="Unassembled WGS sequence"/>
</dbReference>
<name>E3M552_CAERE</name>
<feature type="domain" description="F-box" evidence="1">
    <location>
        <begin position="9"/>
        <end position="47"/>
    </location>
</feature>
<evidence type="ECO:0000313" key="3">
    <source>
        <dbReference type="Proteomes" id="UP000008281"/>
    </source>
</evidence>
<dbReference type="HOGENOM" id="CLU_2608294_0_0_1"/>
<gene>
    <name evidence="2" type="ORF">CRE_10844</name>
</gene>
<evidence type="ECO:0000259" key="1">
    <source>
        <dbReference type="Pfam" id="PF00646"/>
    </source>
</evidence>
<keyword evidence="3" id="KW-1185">Reference proteome</keyword>
<dbReference type="AlphaFoldDB" id="E3M552"/>
<reference evidence="2" key="1">
    <citation type="submission" date="2007-07" db="EMBL/GenBank/DDBJ databases">
        <title>PCAP assembly of the Caenorhabditis remanei genome.</title>
        <authorList>
            <consortium name="The Caenorhabditis remanei Sequencing Consortium"/>
            <person name="Wilson R.K."/>
        </authorList>
    </citation>
    <scope>NUCLEOTIDE SEQUENCE [LARGE SCALE GENOMIC DNA]</scope>
    <source>
        <strain evidence="2">PB4641</strain>
    </source>
</reference>
<proteinExistence type="predicted"/>
<organism evidence="3">
    <name type="scientific">Caenorhabditis remanei</name>
    <name type="common">Caenorhabditis vulgaris</name>
    <dbReference type="NCBI Taxonomy" id="31234"/>
    <lineage>
        <taxon>Eukaryota</taxon>
        <taxon>Metazoa</taxon>
        <taxon>Ecdysozoa</taxon>
        <taxon>Nematoda</taxon>
        <taxon>Chromadorea</taxon>
        <taxon>Rhabditida</taxon>
        <taxon>Rhabditina</taxon>
        <taxon>Rhabditomorpha</taxon>
        <taxon>Rhabditoidea</taxon>
        <taxon>Rhabditidae</taxon>
        <taxon>Peloderinae</taxon>
        <taxon>Caenorhabditis</taxon>
    </lineage>
</organism>
<dbReference type="Pfam" id="PF00646">
    <property type="entry name" value="F-box"/>
    <property type="match status" value="1"/>
</dbReference>
<accession>E3M552</accession>
<protein>
    <recommendedName>
        <fullName evidence="1">F-box domain-containing protein</fullName>
    </recommendedName>
</protein>
<evidence type="ECO:0000313" key="2">
    <source>
        <dbReference type="EMBL" id="EFO92464.1"/>
    </source>
</evidence>
<dbReference type="InterPro" id="IPR001810">
    <property type="entry name" value="F-box_dom"/>
</dbReference>
<dbReference type="EMBL" id="DS268425">
    <property type="protein sequence ID" value="EFO92464.1"/>
    <property type="molecule type" value="Genomic_DNA"/>
</dbReference>
<sequence>MVAPSKFPFLHLPHLARNEVLRQLTPFEVIILSLCSKSANKLCQSIQKRETNSGCCGNGNDIELKFSSRNEITLKFRDP</sequence>
<dbReference type="InParanoid" id="E3M552"/>